<keyword evidence="1" id="KW-0812">Transmembrane</keyword>
<feature type="transmembrane region" description="Helical" evidence="1">
    <location>
        <begin position="30"/>
        <end position="50"/>
    </location>
</feature>
<evidence type="ECO:0000313" key="3">
    <source>
        <dbReference type="Proteomes" id="UP000095672"/>
    </source>
</evidence>
<proteinExistence type="predicted"/>
<organism evidence="2 3">
    <name type="scientific">Microbulbifer aggregans</name>
    <dbReference type="NCBI Taxonomy" id="1769779"/>
    <lineage>
        <taxon>Bacteria</taxon>
        <taxon>Pseudomonadati</taxon>
        <taxon>Pseudomonadota</taxon>
        <taxon>Gammaproteobacteria</taxon>
        <taxon>Cellvibrionales</taxon>
        <taxon>Microbulbiferaceae</taxon>
        <taxon>Microbulbifer</taxon>
    </lineage>
</organism>
<feature type="transmembrane region" description="Helical" evidence="1">
    <location>
        <begin position="56"/>
        <end position="78"/>
    </location>
</feature>
<name>A0A1C9W4W9_9GAMM</name>
<evidence type="ECO:0000256" key="1">
    <source>
        <dbReference type="SAM" id="Phobius"/>
    </source>
</evidence>
<reference evidence="3" key="1">
    <citation type="submission" date="2016-01" db="EMBL/GenBank/DDBJ databases">
        <title>Complete genome sequence of Microbulbifer sp. CCB-MM1, a halophile isolated from Matang Mangrove Forest, Perak.</title>
        <authorList>
            <person name="Moh T.H."/>
            <person name="Dinesh B."/>
            <person name="Lau N.-S."/>
            <person name="Go F."/>
            <person name="Alexander Chong S.-C."/>
        </authorList>
    </citation>
    <scope>NUCLEOTIDE SEQUENCE [LARGE SCALE GENOMIC DNA]</scope>
    <source>
        <strain evidence="3">CCB-MM1</strain>
    </source>
</reference>
<dbReference type="PROSITE" id="PS51257">
    <property type="entry name" value="PROKAR_LIPOPROTEIN"/>
    <property type="match status" value="1"/>
</dbReference>
<dbReference type="EMBL" id="CP014143">
    <property type="protein sequence ID" value="AOS96201.1"/>
    <property type="molecule type" value="Genomic_DNA"/>
</dbReference>
<accession>A0A1C9W4W9</accession>
<evidence type="ECO:0000313" key="2">
    <source>
        <dbReference type="EMBL" id="AOS96201.1"/>
    </source>
</evidence>
<sequence>MRDVAACVSDEDSPATQHTVSSCRRSAQQLWLYVPLPCFFVPLGAGILPLTEKSGVTVVFLFNFCSQLSRLATIIAAFGRTTAARQPRPD</sequence>
<keyword evidence="1" id="KW-1133">Transmembrane helix</keyword>
<dbReference type="AlphaFoldDB" id="A0A1C9W4W9"/>
<protein>
    <submittedName>
        <fullName evidence="2">Uncharacterized protein</fullName>
    </submittedName>
</protein>
<keyword evidence="1" id="KW-0472">Membrane</keyword>
<gene>
    <name evidence="2" type="ORF">AUP74_00733</name>
</gene>
<dbReference type="KEGG" id="micc:AUP74_00733"/>
<keyword evidence="3" id="KW-1185">Reference proteome</keyword>
<dbReference type="STRING" id="1769779.AUP74_00733"/>
<dbReference type="Proteomes" id="UP000095672">
    <property type="component" value="Chromosome"/>
</dbReference>